<dbReference type="EMBL" id="AZBU02000002">
    <property type="protein sequence ID" value="TKR94352.1"/>
    <property type="molecule type" value="Genomic_DNA"/>
</dbReference>
<evidence type="ECO:0000256" key="1">
    <source>
        <dbReference type="SAM" id="Phobius"/>
    </source>
</evidence>
<reference evidence="2 3" key="1">
    <citation type="journal article" date="2015" name="Genome Biol.">
        <title>Comparative genomics of Steinernema reveals deeply conserved gene regulatory networks.</title>
        <authorList>
            <person name="Dillman A.R."/>
            <person name="Macchietto M."/>
            <person name="Porter C.F."/>
            <person name="Rogers A."/>
            <person name="Williams B."/>
            <person name="Antoshechkin I."/>
            <person name="Lee M.M."/>
            <person name="Goodwin Z."/>
            <person name="Lu X."/>
            <person name="Lewis E.E."/>
            <person name="Goodrich-Blair H."/>
            <person name="Stock S.P."/>
            <person name="Adams B.J."/>
            <person name="Sternberg P.W."/>
            <person name="Mortazavi A."/>
        </authorList>
    </citation>
    <scope>NUCLEOTIDE SEQUENCE [LARGE SCALE GENOMIC DNA]</scope>
    <source>
        <strain evidence="2 3">ALL</strain>
    </source>
</reference>
<name>A0A4U5PD78_STECR</name>
<comment type="caution">
    <text evidence="2">The sequence shown here is derived from an EMBL/GenBank/DDBJ whole genome shotgun (WGS) entry which is preliminary data.</text>
</comment>
<evidence type="ECO:0000313" key="3">
    <source>
        <dbReference type="Proteomes" id="UP000298663"/>
    </source>
</evidence>
<dbReference type="OrthoDB" id="10430919at2759"/>
<feature type="transmembrane region" description="Helical" evidence="1">
    <location>
        <begin position="64"/>
        <end position="85"/>
    </location>
</feature>
<gene>
    <name evidence="2" type="ORF">L596_008645</name>
</gene>
<evidence type="ECO:0000313" key="2">
    <source>
        <dbReference type="EMBL" id="TKR94352.1"/>
    </source>
</evidence>
<keyword evidence="1" id="KW-0812">Transmembrane</keyword>
<feature type="transmembrane region" description="Helical" evidence="1">
    <location>
        <begin position="38"/>
        <end position="57"/>
    </location>
</feature>
<protein>
    <recommendedName>
        <fullName evidence="4">Transmembrane protein</fullName>
    </recommendedName>
</protein>
<sequence>MFPASPSCGELSRQSMRVRQMVEEVKPCLACSSTLTKVVAFLLFLVSFLPMTALIMFDFETWTVIVYGVFLVVTFLMCCICGSWMSSIEHPSTSKIEVRKGMNLVISTVLPVAEHGSCSHIYSDLQLPLHVHKMDDLQSDFCPIFYDSMASSASSLSPLRDRAETADGIIAASQMQARLSFSALSNSTSSSSLQTSASESTSDLPLFFRVQSNRLPSVLEEAPEAISVLPKLPPYEVAVLGGVTHPVFPV</sequence>
<keyword evidence="3" id="KW-1185">Reference proteome</keyword>
<proteinExistence type="predicted"/>
<organism evidence="2 3">
    <name type="scientific">Steinernema carpocapsae</name>
    <name type="common">Entomopathogenic nematode</name>
    <dbReference type="NCBI Taxonomy" id="34508"/>
    <lineage>
        <taxon>Eukaryota</taxon>
        <taxon>Metazoa</taxon>
        <taxon>Ecdysozoa</taxon>
        <taxon>Nematoda</taxon>
        <taxon>Chromadorea</taxon>
        <taxon>Rhabditida</taxon>
        <taxon>Tylenchina</taxon>
        <taxon>Panagrolaimomorpha</taxon>
        <taxon>Strongyloidoidea</taxon>
        <taxon>Steinernematidae</taxon>
        <taxon>Steinernema</taxon>
    </lineage>
</organism>
<keyword evidence="1" id="KW-0472">Membrane</keyword>
<dbReference type="AlphaFoldDB" id="A0A4U5PD78"/>
<accession>A0A4U5PD78</accession>
<keyword evidence="1" id="KW-1133">Transmembrane helix</keyword>
<reference evidence="2 3" key="2">
    <citation type="journal article" date="2019" name="G3 (Bethesda)">
        <title>Hybrid Assembly of the Genome of the Entomopathogenic Nematode Steinernema carpocapsae Identifies the X-Chromosome.</title>
        <authorList>
            <person name="Serra L."/>
            <person name="Macchietto M."/>
            <person name="Macias-Munoz A."/>
            <person name="McGill C.J."/>
            <person name="Rodriguez I.M."/>
            <person name="Rodriguez B."/>
            <person name="Murad R."/>
            <person name="Mortazavi A."/>
        </authorList>
    </citation>
    <scope>NUCLEOTIDE SEQUENCE [LARGE SCALE GENOMIC DNA]</scope>
    <source>
        <strain evidence="2 3">ALL</strain>
    </source>
</reference>
<evidence type="ECO:0008006" key="4">
    <source>
        <dbReference type="Google" id="ProtNLM"/>
    </source>
</evidence>
<dbReference type="Proteomes" id="UP000298663">
    <property type="component" value="Unassembled WGS sequence"/>
</dbReference>